<evidence type="ECO:0000313" key="9">
    <source>
        <dbReference type="Proteomes" id="UP000223606"/>
    </source>
</evidence>
<dbReference type="PANTHER" id="PTHR42734:SF5">
    <property type="entry name" value="IRON TRANSPORT SYSTEM ATP-BINDING PROTEIN HI_0361-RELATED"/>
    <property type="match status" value="1"/>
</dbReference>
<dbReference type="GO" id="GO:0006829">
    <property type="term" value="P:zinc ion transport"/>
    <property type="evidence" value="ECO:0007669"/>
    <property type="project" value="UniProtKB-KW"/>
</dbReference>
<evidence type="ECO:0000259" key="7">
    <source>
        <dbReference type="PROSITE" id="PS50893"/>
    </source>
</evidence>
<dbReference type="InterPro" id="IPR003439">
    <property type="entry name" value="ABC_transporter-like_ATP-bd"/>
</dbReference>
<dbReference type="EMBL" id="LT960614">
    <property type="protein sequence ID" value="SON56406.1"/>
    <property type="molecule type" value="Genomic_DNA"/>
</dbReference>
<dbReference type="PANTHER" id="PTHR42734">
    <property type="entry name" value="METAL TRANSPORT SYSTEM ATP-BINDING PROTEIN TM_0124-RELATED"/>
    <property type="match status" value="1"/>
</dbReference>
<organism evidence="8 9">
    <name type="scientific">Hartmannibacter diazotrophicus</name>
    <dbReference type="NCBI Taxonomy" id="1482074"/>
    <lineage>
        <taxon>Bacteria</taxon>
        <taxon>Pseudomonadati</taxon>
        <taxon>Pseudomonadota</taxon>
        <taxon>Alphaproteobacteria</taxon>
        <taxon>Hyphomicrobiales</taxon>
        <taxon>Pleomorphomonadaceae</taxon>
        <taxon>Hartmannibacter</taxon>
    </lineage>
</organism>
<dbReference type="OrthoDB" id="9806726at2"/>
<dbReference type="InterPro" id="IPR003593">
    <property type="entry name" value="AAA+_ATPase"/>
</dbReference>
<gene>
    <name evidence="8" type="primary">adcC</name>
    <name evidence="8" type="ORF">HDIA_2865</name>
</gene>
<evidence type="ECO:0000256" key="4">
    <source>
        <dbReference type="ARBA" id="ARBA00022840"/>
    </source>
</evidence>
<protein>
    <submittedName>
        <fullName evidence="8">Putative zinc transport system ATP-binding protein AdcC</fullName>
        <ecNumber evidence="8">3.6.3.-</ecNumber>
    </submittedName>
</protein>
<dbReference type="Gene3D" id="3.40.50.300">
    <property type="entry name" value="P-loop containing nucleotide triphosphate hydrolases"/>
    <property type="match status" value="1"/>
</dbReference>
<comment type="similarity">
    <text evidence="1">Belongs to the ABC transporter superfamily.</text>
</comment>
<keyword evidence="8" id="KW-0378">Hydrolase</keyword>
<keyword evidence="5" id="KW-0864">Zinc transport</keyword>
<dbReference type="InterPro" id="IPR050153">
    <property type="entry name" value="Metal_Ion_Import_ABC"/>
</dbReference>
<dbReference type="SMART" id="SM00382">
    <property type="entry name" value="AAA"/>
    <property type="match status" value="1"/>
</dbReference>
<dbReference type="PROSITE" id="PS00211">
    <property type="entry name" value="ABC_TRANSPORTER_1"/>
    <property type="match status" value="1"/>
</dbReference>
<evidence type="ECO:0000256" key="2">
    <source>
        <dbReference type="ARBA" id="ARBA00022448"/>
    </source>
</evidence>
<evidence type="ECO:0000256" key="3">
    <source>
        <dbReference type="ARBA" id="ARBA00022741"/>
    </source>
</evidence>
<accession>A0A2C9D805</accession>
<keyword evidence="3" id="KW-0547">Nucleotide-binding</keyword>
<keyword evidence="9" id="KW-1185">Reference proteome</keyword>
<dbReference type="EC" id="3.6.3.-" evidence="8"/>
<dbReference type="AlphaFoldDB" id="A0A2C9D805"/>
<keyword evidence="6" id="KW-0406">Ion transport</keyword>
<dbReference type="Proteomes" id="UP000223606">
    <property type="component" value="Chromosome 1"/>
</dbReference>
<reference evidence="9" key="1">
    <citation type="submission" date="2017-09" db="EMBL/GenBank/DDBJ databases">
        <title>Genome sequence of Nannocystis excedens DSM 71.</title>
        <authorList>
            <person name="Blom J."/>
        </authorList>
    </citation>
    <scope>NUCLEOTIDE SEQUENCE [LARGE SCALE GENOMIC DNA]</scope>
    <source>
        <strain evidence="9">type strain: E19</strain>
    </source>
</reference>
<dbReference type="CDD" id="cd03235">
    <property type="entry name" value="ABC_Metallic_Cations"/>
    <property type="match status" value="1"/>
</dbReference>
<sequence length="273" mass="29917">MSNAAIQLQDVTVTYDRHPAVHHVSGSFAPGSLTAVAGPNGAGKSTMLKAIMGELPVSEGSIDLGGLKRRDFGYLPQAAEIDRTFPISVAETVMLGAWCRFGAFAAIRGPSLQQARRALAAVGLEGFERRPVGTLSAGQFQRVLFARLLLQDARVILLDEPFTAIDERTTRDLMLIVRRWHADGRTVIAVLHDFEQVRTHFPQTLLLARHKIGWGPTAETMTSENLLKARAMAEKWDETADACHVHLDALGESRDSELASANGHDHHHHHHAH</sequence>
<evidence type="ECO:0000256" key="1">
    <source>
        <dbReference type="ARBA" id="ARBA00005417"/>
    </source>
</evidence>
<dbReference type="KEGG" id="hdi:HDIA_2865"/>
<name>A0A2C9D805_9HYPH</name>
<evidence type="ECO:0000256" key="5">
    <source>
        <dbReference type="ARBA" id="ARBA00022906"/>
    </source>
</evidence>
<dbReference type="GO" id="GO:0016887">
    <property type="term" value="F:ATP hydrolysis activity"/>
    <property type="evidence" value="ECO:0007669"/>
    <property type="project" value="InterPro"/>
</dbReference>
<dbReference type="SUPFAM" id="SSF52540">
    <property type="entry name" value="P-loop containing nucleoside triphosphate hydrolases"/>
    <property type="match status" value="1"/>
</dbReference>
<dbReference type="RefSeq" id="WP_099556792.1">
    <property type="nucleotide sequence ID" value="NZ_LT960614.1"/>
</dbReference>
<evidence type="ECO:0000313" key="8">
    <source>
        <dbReference type="EMBL" id="SON56406.1"/>
    </source>
</evidence>
<proteinExistence type="inferred from homology"/>
<dbReference type="InterPro" id="IPR017871">
    <property type="entry name" value="ABC_transporter-like_CS"/>
</dbReference>
<dbReference type="GO" id="GO:0005524">
    <property type="term" value="F:ATP binding"/>
    <property type="evidence" value="ECO:0007669"/>
    <property type="project" value="UniProtKB-KW"/>
</dbReference>
<dbReference type="PROSITE" id="PS50893">
    <property type="entry name" value="ABC_TRANSPORTER_2"/>
    <property type="match status" value="1"/>
</dbReference>
<dbReference type="InterPro" id="IPR027417">
    <property type="entry name" value="P-loop_NTPase"/>
</dbReference>
<keyword evidence="4 8" id="KW-0067">ATP-binding</keyword>
<keyword evidence="5" id="KW-0862">Zinc</keyword>
<dbReference type="Pfam" id="PF00005">
    <property type="entry name" value="ABC_tran"/>
    <property type="match status" value="1"/>
</dbReference>
<evidence type="ECO:0000256" key="6">
    <source>
        <dbReference type="ARBA" id="ARBA00023065"/>
    </source>
</evidence>
<feature type="domain" description="ABC transporter" evidence="7">
    <location>
        <begin position="6"/>
        <end position="234"/>
    </location>
</feature>
<keyword evidence="2" id="KW-0813">Transport</keyword>